<name>A0A1B7WZ62_APHFL</name>
<comment type="caution">
    <text evidence="1">The sequence shown here is derived from an EMBL/GenBank/DDBJ whole genome shotgun (WGS) entry which is preliminary data.</text>
</comment>
<reference evidence="1 2" key="1">
    <citation type="submission" date="2015-09" db="EMBL/GenBank/DDBJ databases">
        <title>Aphanizomenon flos-aquae WA102.</title>
        <authorList>
            <person name="Driscoll C."/>
        </authorList>
    </citation>
    <scope>NUCLEOTIDE SEQUENCE [LARGE SCALE GENOMIC DNA]</scope>
    <source>
        <strain evidence="1">WA102</strain>
    </source>
</reference>
<dbReference type="EMBL" id="LJOW01000107">
    <property type="protein sequence ID" value="OBQ42394.1"/>
    <property type="molecule type" value="Genomic_DNA"/>
</dbReference>
<dbReference type="Proteomes" id="UP000092093">
    <property type="component" value="Unassembled WGS sequence"/>
</dbReference>
<protein>
    <submittedName>
        <fullName evidence="1">Uncharacterized protein</fullName>
    </submittedName>
</protein>
<dbReference type="AlphaFoldDB" id="A0A1B7WZ62"/>
<evidence type="ECO:0000313" key="1">
    <source>
        <dbReference type="EMBL" id="OBQ42394.1"/>
    </source>
</evidence>
<proteinExistence type="predicted"/>
<accession>A0A1B7WZ62</accession>
<gene>
    <name evidence="1" type="ORF">AN484_18065</name>
</gene>
<evidence type="ECO:0000313" key="2">
    <source>
        <dbReference type="Proteomes" id="UP000092093"/>
    </source>
</evidence>
<organism evidence="1 2">
    <name type="scientific">Aphanizomenon flos-aquae WA102</name>
    <dbReference type="NCBI Taxonomy" id="1710896"/>
    <lineage>
        <taxon>Bacteria</taxon>
        <taxon>Bacillati</taxon>
        <taxon>Cyanobacteriota</taxon>
        <taxon>Cyanophyceae</taxon>
        <taxon>Nostocales</taxon>
        <taxon>Aphanizomenonaceae</taxon>
        <taxon>Aphanizomenon</taxon>
    </lineage>
</organism>
<sequence>MTVRYILKCYNDSCENFGSFVNEPEFDFEDEFEEQSFREAYGHGAEDDSDFCPFCGVLAVMDDVLDVAEGDVEHGART</sequence>